<keyword evidence="4" id="KW-1185">Reference proteome</keyword>
<accession>A0A2Z6R4N0</accession>
<gene>
    <name evidence="3" type="ORF">RCL2_000605200</name>
    <name evidence="2" type="ORF">RclHR1_14220005</name>
</gene>
<organism evidence="2 4">
    <name type="scientific">Rhizophagus clarus</name>
    <dbReference type="NCBI Taxonomy" id="94130"/>
    <lineage>
        <taxon>Eukaryota</taxon>
        <taxon>Fungi</taxon>
        <taxon>Fungi incertae sedis</taxon>
        <taxon>Mucoromycota</taxon>
        <taxon>Glomeromycotina</taxon>
        <taxon>Glomeromycetes</taxon>
        <taxon>Glomerales</taxon>
        <taxon>Glomeraceae</taxon>
        <taxon>Rhizophagus</taxon>
    </lineage>
</organism>
<proteinExistence type="predicted"/>
<protein>
    <submittedName>
        <fullName evidence="2">Uncharacterized protein</fullName>
    </submittedName>
</protein>
<reference evidence="3" key="2">
    <citation type="submission" date="2019-10" db="EMBL/GenBank/DDBJ databases">
        <title>Conservation and host-specific expression of non-tandemly repeated heterogenous ribosome RNA gene in arbuscular mycorrhizal fungi.</title>
        <authorList>
            <person name="Maeda T."/>
            <person name="Kobayashi Y."/>
            <person name="Nakagawa T."/>
            <person name="Ezawa T."/>
            <person name="Yamaguchi K."/>
            <person name="Bino T."/>
            <person name="Nishimoto Y."/>
            <person name="Shigenobu S."/>
            <person name="Kawaguchi M."/>
        </authorList>
    </citation>
    <scope>NUCLEOTIDE SEQUENCE</scope>
    <source>
        <strain evidence="3">HR1</strain>
    </source>
</reference>
<dbReference type="EMBL" id="BLAL01000040">
    <property type="protein sequence ID" value="GES78742.1"/>
    <property type="molecule type" value="Genomic_DNA"/>
</dbReference>
<reference evidence="2 4" key="1">
    <citation type="submission" date="2017-11" db="EMBL/GenBank/DDBJ databases">
        <title>The genome of Rhizophagus clarus HR1 reveals common genetic basis of auxotrophy among arbuscular mycorrhizal fungi.</title>
        <authorList>
            <person name="Kobayashi Y."/>
        </authorList>
    </citation>
    <scope>NUCLEOTIDE SEQUENCE [LARGE SCALE GENOMIC DNA]</scope>
    <source>
        <strain evidence="2 4">HR1</strain>
    </source>
</reference>
<dbReference type="Proteomes" id="UP000615446">
    <property type="component" value="Unassembled WGS sequence"/>
</dbReference>
<evidence type="ECO:0000313" key="3">
    <source>
        <dbReference type="EMBL" id="GES78742.1"/>
    </source>
</evidence>
<name>A0A2Z6R4N0_9GLOM</name>
<sequence length="136" mass="15406">MEDLGNLMYQLDVSMNFDETDKDFHRLLDNSLNVTPPRNIILTSVISLTKSQKRSAKKKACKEKQKLQSQSSSGLDEQVVSTFSIESPKYTPSKPSGSRMVTFNKSLFSPSFTLFRQLKQDSKPQLMPIDNGKKVK</sequence>
<comment type="caution">
    <text evidence="2">The sequence shown here is derived from an EMBL/GenBank/DDBJ whole genome shotgun (WGS) entry which is preliminary data.</text>
</comment>
<evidence type="ECO:0000256" key="1">
    <source>
        <dbReference type="SAM" id="MobiDB-lite"/>
    </source>
</evidence>
<evidence type="ECO:0000313" key="2">
    <source>
        <dbReference type="EMBL" id="GBB87746.1"/>
    </source>
</evidence>
<dbReference type="AlphaFoldDB" id="A0A2Z6R4N0"/>
<evidence type="ECO:0000313" key="4">
    <source>
        <dbReference type="Proteomes" id="UP000247702"/>
    </source>
</evidence>
<dbReference type="Proteomes" id="UP000247702">
    <property type="component" value="Unassembled WGS sequence"/>
</dbReference>
<dbReference type="EMBL" id="BEXD01000472">
    <property type="protein sequence ID" value="GBB87746.1"/>
    <property type="molecule type" value="Genomic_DNA"/>
</dbReference>
<feature type="region of interest" description="Disordered" evidence="1">
    <location>
        <begin position="55"/>
        <end position="78"/>
    </location>
</feature>